<dbReference type="AlphaFoldDB" id="E0SRR6"/>
<dbReference type="STRING" id="583356.Igag_1649"/>
<evidence type="ECO:0000313" key="3">
    <source>
        <dbReference type="Proteomes" id="UP000001304"/>
    </source>
</evidence>
<feature type="coiled-coil region" evidence="1">
    <location>
        <begin position="97"/>
        <end position="128"/>
    </location>
</feature>
<accession>E0SRR6</accession>
<sequence length="305" mass="34743">MGAEVAEEIRGVDKNRNDVEWPCNCFICRTLVHPLMRRFQHREEQEVVVEEAEEPVEGVESGAVAEQPQMAVQQMLDFKKIEESLVNTITSLVETKLRDFSSRINTVEEEVKNLREEFNRSLEDIRNALVDIRASISEATNPFNVLRSYTEISRERAPSLEDIEKAFEAIEKRVGGRSGEERAEKHGEEKEIGVEKAEKHVVEVSPSIRRIGLGGFIKLIKWVDDMLTKFPKEIVDGIIRFSSDIGIITTDERNIALDIVEFVYTARKMGVKATEQIVSLYTFAKIFGVEDKDADKELVDIATNR</sequence>
<keyword evidence="1" id="KW-0175">Coiled coil</keyword>
<name>E0SRR6_IGNAA</name>
<evidence type="ECO:0000313" key="2">
    <source>
        <dbReference type="EMBL" id="ADM28447.1"/>
    </source>
</evidence>
<dbReference type="Proteomes" id="UP000001304">
    <property type="component" value="Chromosome"/>
</dbReference>
<reference evidence="2 3" key="1">
    <citation type="journal article" date="2010" name="Stand. Genomic Sci.">
        <title>Complete genome sequence of Ignisphaera aggregans type strain (AQ1.S1).</title>
        <authorList>
            <person name="Goker M."/>
            <person name="Held B."/>
            <person name="Lapidus A."/>
            <person name="Nolan M."/>
            <person name="Spring S."/>
            <person name="Yasawong M."/>
            <person name="Lucas S."/>
            <person name="Glavina Del Rio T."/>
            <person name="Tice H."/>
            <person name="Cheng J.F."/>
            <person name="Goodwin L."/>
            <person name="Tapia R."/>
            <person name="Pitluck S."/>
            <person name="Liolios K."/>
            <person name="Ivanova N."/>
            <person name="Mavromatis K."/>
            <person name="Mikhailova N."/>
            <person name="Pati A."/>
            <person name="Chen A."/>
            <person name="Palaniappan K."/>
            <person name="Brambilla E."/>
            <person name="Land M."/>
            <person name="Hauser L."/>
            <person name="Chang Y.J."/>
            <person name="Jeffries C.D."/>
            <person name="Brettin T."/>
            <person name="Detter J.C."/>
            <person name="Han C."/>
            <person name="Rohde M."/>
            <person name="Sikorski J."/>
            <person name="Woyke T."/>
            <person name="Bristow J."/>
            <person name="Eisen J.A."/>
            <person name="Markowitz V."/>
            <person name="Hugenholtz P."/>
            <person name="Kyrpides N.C."/>
            <person name="Klenk H.P."/>
        </authorList>
    </citation>
    <scope>NUCLEOTIDE SEQUENCE [LARGE SCALE GENOMIC DNA]</scope>
    <source>
        <strain evidence="3">DSM 17230 / JCM 13409 / AQ1.S1</strain>
    </source>
</reference>
<dbReference type="EMBL" id="CP002098">
    <property type="protein sequence ID" value="ADM28447.1"/>
    <property type="molecule type" value="Genomic_DNA"/>
</dbReference>
<dbReference type="BioCyc" id="IAGG583356:GHAH-1637-MONOMER"/>
<organism evidence="2 3">
    <name type="scientific">Ignisphaera aggregans (strain DSM 17230 / JCM 13409 / AQ1.S1)</name>
    <dbReference type="NCBI Taxonomy" id="583356"/>
    <lineage>
        <taxon>Archaea</taxon>
        <taxon>Thermoproteota</taxon>
        <taxon>Thermoprotei</taxon>
        <taxon>Desulfurococcales</taxon>
        <taxon>Desulfurococcaceae</taxon>
        <taxon>Ignisphaera</taxon>
    </lineage>
</organism>
<dbReference type="HOGENOM" id="CLU_932559_0_0_2"/>
<gene>
    <name evidence="2" type="ordered locus">Igag_1649</name>
</gene>
<evidence type="ECO:0000256" key="1">
    <source>
        <dbReference type="SAM" id="Coils"/>
    </source>
</evidence>
<dbReference type="KEGG" id="iag:Igag_1649"/>
<proteinExistence type="predicted"/>
<keyword evidence="3" id="KW-1185">Reference proteome</keyword>
<protein>
    <submittedName>
        <fullName evidence="2">Uncharacterized protein</fullName>
    </submittedName>
</protein>